<dbReference type="CTD" id="10299"/>
<organism evidence="23 24">
    <name type="scientific">Orycteropus afer afer</name>
    <dbReference type="NCBI Taxonomy" id="1230840"/>
    <lineage>
        <taxon>Eukaryota</taxon>
        <taxon>Metazoa</taxon>
        <taxon>Chordata</taxon>
        <taxon>Craniata</taxon>
        <taxon>Vertebrata</taxon>
        <taxon>Euteleostomi</taxon>
        <taxon>Mammalia</taxon>
        <taxon>Eutheria</taxon>
        <taxon>Afrotheria</taxon>
        <taxon>Tubulidentata</taxon>
        <taxon>Orycteropodidae</taxon>
        <taxon>Orycteropus</taxon>
    </lineage>
</organism>
<evidence type="ECO:0000313" key="23">
    <source>
        <dbReference type="Proteomes" id="UP000694850"/>
    </source>
</evidence>
<dbReference type="GO" id="GO:0005789">
    <property type="term" value="C:endoplasmic reticulum membrane"/>
    <property type="evidence" value="ECO:0007669"/>
    <property type="project" value="UniProtKB-SubCell"/>
</dbReference>
<keyword evidence="11" id="KW-0862">Zinc</keyword>
<dbReference type="GO" id="GO:0008270">
    <property type="term" value="F:zinc ion binding"/>
    <property type="evidence" value="ECO:0007669"/>
    <property type="project" value="UniProtKB-KW"/>
</dbReference>
<dbReference type="SMART" id="SM00744">
    <property type="entry name" value="RINGv"/>
    <property type="match status" value="1"/>
</dbReference>
<evidence type="ECO:0000256" key="19">
    <source>
        <dbReference type="ARBA" id="ARBA00083917"/>
    </source>
</evidence>
<evidence type="ECO:0000256" key="15">
    <source>
        <dbReference type="ARBA" id="ARBA00023136"/>
    </source>
</evidence>
<evidence type="ECO:0000256" key="8">
    <source>
        <dbReference type="ARBA" id="ARBA00022771"/>
    </source>
</evidence>
<dbReference type="PANTHER" id="PTHR13145">
    <property type="entry name" value="SSM4 PROTEIN"/>
    <property type="match status" value="1"/>
</dbReference>
<feature type="region of interest" description="Disordered" evidence="20">
    <location>
        <begin position="241"/>
        <end position="311"/>
    </location>
</feature>
<evidence type="ECO:0000313" key="24">
    <source>
        <dbReference type="RefSeq" id="XP_007954002.1"/>
    </source>
</evidence>
<evidence type="ECO:0000256" key="1">
    <source>
        <dbReference type="ARBA" id="ARBA00000900"/>
    </source>
</evidence>
<evidence type="ECO:0000256" key="5">
    <source>
        <dbReference type="ARBA" id="ARBA00022679"/>
    </source>
</evidence>
<keyword evidence="12" id="KW-0832">Ubl conjugation</keyword>
<feature type="compositionally biased region" description="Acidic residues" evidence="20">
    <location>
        <begin position="279"/>
        <end position="303"/>
    </location>
</feature>
<evidence type="ECO:0000256" key="10">
    <source>
        <dbReference type="ARBA" id="ARBA00022824"/>
    </source>
</evidence>
<keyword evidence="8" id="KW-0863">Zinc-finger</keyword>
<dbReference type="CDD" id="cd16702">
    <property type="entry name" value="RING_CH-C4HC3_MARCH6"/>
    <property type="match status" value="1"/>
</dbReference>
<evidence type="ECO:0000256" key="6">
    <source>
        <dbReference type="ARBA" id="ARBA00022692"/>
    </source>
</evidence>
<evidence type="ECO:0000256" key="2">
    <source>
        <dbReference type="ARBA" id="ARBA00004477"/>
    </source>
</evidence>
<evidence type="ECO:0000256" key="12">
    <source>
        <dbReference type="ARBA" id="ARBA00022843"/>
    </source>
</evidence>
<dbReference type="OrthoDB" id="1108038at2759"/>
<keyword evidence="5" id="KW-0808">Transferase</keyword>
<dbReference type="GeneID" id="103209908"/>
<feature type="transmembrane region" description="Helical" evidence="21">
    <location>
        <begin position="427"/>
        <end position="446"/>
    </location>
</feature>
<evidence type="ECO:0000256" key="11">
    <source>
        <dbReference type="ARBA" id="ARBA00022833"/>
    </source>
</evidence>
<evidence type="ECO:0000256" key="18">
    <source>
        <dbReference type="ARBA" id="ARBA00082010"/>
    </source>
</evidence>
<dbReference type="FunFam" id="3.30.40.10:FF:000096">
    <property type="entry name" value="E3 ubiquitin-protein ligase MARCH6"/>
    <property type="match status" value="1"/>
</dbReference>
<comment type="catalytic activity">
    <reaction evidence="1">
        <text>S-ubiquitinyl-[E2 ubiquitin-conjugating enzyme]-L-cysteine + [acceptor protein]-L-lysine = [E2 ubiquitin-conjugating enzyme]-L-cysteine + N(6)-ubiquitinyl-[acceptor protein]-L-lysine.</text>
        <dbReference type="EC" id="2.3.2.27"/>
    </reaction>
</comment>
<evidence type="ECO:0000256" key="17">
    <source>
        <dbReference type="ARBA" id="ARBA00069012"/>
    </source>
</evidence>
<comment type="subcellular location">
    <subcellularLocation>
        <location evidence="2">Endoplasmic reticulum membrane</location>
        <topology evidence="2">Multi-pass membrane protein</topology>
    </subcellularLocation>
</comment>
<keyword evidence="9" id="KW-0833">Ubl conjugation pathway</keyword>
<feature type="transmembrane region" description="Helical" evidence="21">
    <location>
        <begin position="474"/>
        <end position="494"/>
    </location>
</feature>
<keyword evidence="13 21" id="KW-1133">Transmembrane helix</keyword>
<keyword evidence="14" id="KW-0007">Acetylation</keyword>
<keyword evidence="10" id="KW-0256">Endoplasmic reticulum</keyword>
<dbReference type="GO" id="GO:0061630">
    <property type="term" value="F:ubiquitin protein ligase activity"/>
    <property type="evidence" value="ECO:0007669"/>
    <property type="project" value="UniProtKB-EC"/>
</dbReference>
<comment type="subunit">
    <text evidence="16">Interacts with DIO2. Interacts with SQLE.</text>
</comment>
<evidence type="ECO:0000259" key="22">
    <source>
        <dbReference type="PROSITE" id="PS51292"/>
    </source>
</evidence>
<keyword evidence="23" id="KW-1185">Reference proteome</keyword>
<dbReference type="Pfam" id="PF12906">
    <property type="entry name" value="RINGv"/>
    <property type="match status" value="1"/>
</dbReference>
<dbReference type="PROSITE" id="PS51292">
    <property type="entry name" value="ZF_RING_CH"/>
    <property type="match status" value="1"/>
</dbReference>
<gene>
    <name evidence="24" type="primary">MARCHF6</name>
</gene>
<evidence type="ECO:0000256" key="20">
    <source>
        <dbReference type="SAM" id="MobiDB-lite"/>
    </source>
</evidence>
<dbReference type="Proteomes" id="UP000694850">
    <property type="component" value="Unplaced"/>
</dbReference>
<feature type="transmembrane region" description="Helical" evidence="21">
    <location>
        <begin position="387"/>
        <end position="407"/>
    </location>
</feature>
<dbReference type="Pfam" id="PF23113">
    <property type="entry name" value="MARCHF6_C"/>
    <property type="match status" value="1"/>
</dbReference>
<protein>
    <recommendedName>
        <fullName evidence="17">E3 ubiquitin-protein ligase MARCHF6</fullName>
        <ecNumber evidence="4">2.3.2.27</ecNumber>
    </recommendedName>
    <alternativeName>
        <fullName evidence="19">Membrane-associated RING finger protein 6</fullName>
    </alternativeName>
    <alternativeName>
        <fullName evidence="18">Membrane-associated RING-CH protein VI</fullName>
    </alternativeName>
</protein>
<evidence type="ECO:0000256" key="4">
    <source>
        <dbReference type="ARBA" id="ARBA00012483"/>
    </source>
</evidence>
<evidence type="ECO:0000256" key="9">
    <source>
        <dbReference type="ARBA" id="ARBA00022786"/>
    </source>
</evidence>
<name>A0A8B7B2N9_ORYAF</name>
<evidence type="ECO:0000256" key="13">
    <source>
        <dbReference type="ARBA" id="ARBA00022989"/>
    </source>
</evidence>
<evidence type="ECO:0000256" key="16">
    <source>
        <dbReference type="ARBA" id="ARBA00064724"/>
    </source>
</evidence>
<feature type="transmembrane region" description="Helical" evidence="21">
    <location>
        <begin position="195"/>
        <end position="219"/>
    </location>
</feature>
<dbReference type="Gene3D" id="3.30.40.10">
    <property type="entry name" value="Zinc/RING finger domain, C3HC4 (zinc finger)"/>
    <property type="match status" value="1"/>
</dbReference>
<comment type="pathway">
    <text evidence="3">Protein modification; protein ubiquitination.</text>
</comment>
<feature type="transmembrane region" description="Helical" evidence="21">
    <location>
        <begin position="155"/>
        <end position="175"/>
    </location>
</feature>
<proteinExistence type="predicted"/>
<dbReference type="EC" id="2.3.2.27" evidence="4"/>
<dbReference type="SUPFAM" id="SSF57850">
    <property type="entry name" value="RING/U-box"/>
    <property type="match status" value="1"/>
</dbReference>
<dbReference type="AlphaFoldDB" id="A0A8B7B2N9"/>
<dbReference type="RefSeq" id="XP_007954002.1">
    <property type="nucleotide sequence ID" value="XM_007955811.1"/>
</dbReference>
<sequence length="617" mass="67848">MSRSRLGFLVHRGSAGATTGARRHGIPGRLRLSPALGAQARQRGCAARELAARGSAPWCLIAARACAGHICRVCRSEGTPEKPLYHPCVCTGSIKFIHQECLVQWLKHSRKEYCELCKHRFAFTPIYSPDMPSRLPIQDIFAGLVTSIGTAIRYWFHYTLVAFAWLGVVPLTALTVWTPAVQSPPGSPIPVPENLLADCLQGCFVVTCTLCAFISLVWLREQIVHGGAPIWLEHAAPPFNAAGHHQHEVPAGGNGADNAAPEQPANPPAENAVVGENPDAQDDQAEEEEDNEEEDDAGVEDAADANNGAPDDMNWNALEWDRAAEELTWERMLGLDGSLVFLEHVFWVVSLNTLFILVFAFCPYHIGHFSLVGLGFEEHVQASHFEGLITTIVGYILLAVTLIVCHLTVTLSPHSVAALMALCPPQVSLLVVVEIGVFPLICGWWLDICSLEMFDATLKDRELSFQSAPGTTMFLHWLVGMVYVFYFASFILLLREALGCALCCALRQALGYRDRKDTIPPPSMSLCAPGSAPTAERPLVSTGVTAEMQNLVQRRIYPFLLMVVVLMGILSFQVRQFRRLYEHIKNDKYLVGQRLVNYERKSGKPGSSPPPPPLSQE</sequence>
<dbReference type="InterPro" id="IPR013083">
    <property type="entry name" value="Znf_RING/FYVE/PHD"/>
</dbReference>
<evidence type="ECO:0000256" key="14">
    <source>
        <dbReference type="ARBA" id="ARBA00022990"/>
    </source>
</evidence>
<evidence type="ECO:0000256" key="3">
    <source>
        <dbReference type="ARBA" id="ARBA00004906"/>
    </source>
</evidence>
<feature type="transmembrane region" description="Helical" evidence="21">
    <location>
        <begin position="345"/>
        <end position="367"/>
    </location>
</feature>
<accession>A0A8B7B2N9</accession>
<reference evidence="24" key="1">
    <citation type="submission" date="2025-08" db="UniProtKB">
        <authorList>
            <consortium name="RefSeq"/>
        </authorList>
    </citation>
    <scope>IDENTIFICATION</scope>
</reference>
<keyword evidence="6 21" id="KW-0812">Transmembrane</keyword>
<dbReference type="PANTHER" id="PTHR13145:SF0">
    <property type="entry name" value="E3 UBIQUITIN-PROTEIN LIGASE MARCHF6"/>
    <property type="match status" value="1"/>
</dbReference>
<dbReference type="GO" id="GO:0036503">
    <property type="term" value="P:ERAD pathway"/>
    <property type="evidence" value="ECO:0007669"/>
    <property type="project" value="TreeGrafter"/>
</dbReference>
<evidence type="ECO:0000256" key="21">
    <source>
        <dbReference type="SAM" id="Phobius"/>
    </source>
</evidence>
<feature type="domain" description="RING-CH-type" evidence="22">
    <location>
        <begin position="63"/>
        <end position="124"/>
    </location>
</feature>
<feature type="compositionally biased region" description="Low complexity" evidence="20">
    <location>
        <begin position="256"/>
        <end position="272"/>
    </location>
</feature>
<evidence type="ECO:0000256" key="7">
    <source>
        <dbReference type="ARBA" id="ARBA00022723"/>
    </source>
</evidence>
<dbReference type="InterPro" id="IPR011016">
    <property type="entry name" value="Znf_RING-CH"/>
</dbReference>
<keyword evidence="15 21" id="KW-0472">Membrane</keyword>
<feature type="transmembrane region" description="Helical" evidence="21">
    <location>
        <begin position="556"/>
        <end position="574"/>
    </location>
</feature>
<dbReference type="InterPro" id="IPR056521">
    <property type="entry name" value="MARCHF6-like_C"/>
</dbReference>
<keyword evidence="7" id="KW-0479">Metal-binding</keyword>